<dbReference type="Pfam" id="PF12867">
    <property type="entry name" value="DinB_2"/>
    <property type="match status" value="1"/>
</dbReference>
<dbReference type="Gene3D" id="1.20.120.450">
    <property type="entry name" value="dinb family like domain"/>
    <property type="match status" value="1"/>
</dbReference>
<gene>
    <name evidence="2" type="ORF">SAMN04487996_104391</name>
</gene>
<dbReference type="NCBIfam" id="NF009807">
    <property type="entry name" value="PRK13291.1"/>
    <property type="match status" value="1"/>
</dbReference>
<name>A0A1G7C3L2_9BACT</name>
<evidence type="ECO:0000259" key="1">
    <source>
        <dbReference type="Pfam" id="PF12867"/>
    </source>
</evidence>
<protein>
    <submittedName>
        <fullName evidence="2">DinB superfamily protein</fullName>
    </submittedName>
</protein>
<dbReference type="STRING" id="659014.SAMN04487996_104391"/>
<feature type="domain" description="DinB-like" evidence="1">
    <location>
        <begin position="32"/>
        <end position="167"/>
    </location>
</feature>
<organism evidence="2 3">
    <name type="scientific">Dyadobacter soli</name>
    <dbReference type="NCBI Taxonomy" id="659014"/>
    <lineage>
        <taxon>Bacteria</taxon>
        <taxon>Pseudomonadati</taxon>
        <taxon>Bacteroidota</taxon>
        <taxon>Cytophagia</taxon>
        <taxon>Cytophagales</taxon>
        <taxon>Spirosomataceae</taxon>
        <taxon>Dyadobacter</taxon>
    </lineage>
</organism>
<dbReference type="AlphaFoldDB" id="A0A1G7C3L2"/>
<dbReference type="Proteomes" id="UP000198748">
    <property type="component" value="Unassembled WGS sequence"/>
</dbReference>
<dbReference type="OrthoDB" id="9796039at2"/>
<evidence type="ECO:0000313" key="3">
    <source>
        <dbReference type="Proteomes" id="UP000198748"/>
    </source>
</evidence>
<dbReference type="EMBL" id="FNAN01000004">
    <property type="protein sequence ID" value="SDE33952.1"/>
    <property type="molecule type" value="Genomic_DNA"/>
</dbReference>
<accession>A0A1G7C3L2</accession>
<evidence type="ECO:0000313" key="2">
    <source>
        <dbReference type="EMBL" id="SDE33952.1"/>
    </source>
</evidence>
<keyword evidence="3" id="KW-1185">Reference proteome</keyword>
<sequence length="175" mass="20639">MTDRRFPIGPIALKETYSDEEVREFIQIIAEIPAEYRKRVEHLSDEDLAKTYREGSWTIRQLIHHVADLQFVHYLRMKKAITEPDYKEVTMIDMNAWAFTSDSLHMPIDVSLSIFEGTHARYAYLAGSLNEEQFARKYYHHLRGFWLDQRQALAMSVWHVKHHLGHIDLALGNLE</sequence>
<proteinExistence type="predicted"/>
<reference evidence="3" key="1">
    <citation type="submission" date="2016-10" db="EMBL/GenBank/DDBJ databases">
        <authorList>
            <person name="Varghese N."/>
            <person name="Submissions S."/>
        </authorList>
    </citation>
    <scope>NUCLEOTIDE SEQUENCE [LARGE SCALE GENOMIC DNA]</scope>
    <source>
        <strain evidence="3">DSM 25329</strain>
    </source>
</reference>
<dbReference type="InterPro" id="IPR024775">
    <property type="entry name" value="DinB-like"/>
</dbReference>
<dbReference type="RefSeq" id="WP_090148351.1">
    <property type="nucleotide sequence ID" value="NZ_FNAN01000004.1"/>
</dbReference>
<dbReference type="SUPFAM" id="SSF109854">
    <property type="entry name" value="DinB/YfiT-like putative metalloenzymes"/>
    <property type="match status" value="1"/>
</dbReference>
<dbReference type="InterPro" id="IPR034660">
    <property type="entry name" value="DinB/YfiT-like"/>
</dbReference>